<dbReference type="SUPFAM" id="SSF52058">
    <property type="entry name" value="L domain-like"/>
    <property type="match status" value="1"/>
</dbReference>
<feature type="signal peptide" evidence="3">
    <location>
        <begin position="1"/>
        <end position="21"/>
    </location>
</feature>
<evidence type="ECO:0000313" key="4">
    <source>
        <dbReference type="EMBL" id="KAH8029822.1"/>
    </source>
</evidence>
<dbReference type="OrthoDB" id="676979at2759"/>
<evidence type="ECO:0000256" key="2">
    <source>
        <dbReference type="ARBA" id="ARBA00022737"/>
    </source>
</evidence>
<dbReference type="Gene3D" id="3.80.10.10">
    <property type="entry name" value="Ribonuclease Inhibitor"/>
    <property type="match status" value="1"/>
</dbReference>
<gene>
    <name evidence="4" type="ORF">HPB51_004857</name>
</gene>
<dbReference type="PANTHER" id="PTHR24366:SF96">
    <property type="entry name" value="LEUCINE RICH REPEAT CONTAINING 53"/>
    <property type="match status" value="1"/>
</dbReference>
<name>A0A9J6E695_RHIMP</name>
<dbReference type="Proteomes" id="UP000821866">
    <property type="component" value="Chromosome 3"/>
</dbReference>
<reference evidence="4" key="1">
    <citation type="journal article" date="2020" name="Cell">
        <title>Large-Scale Comparative Analyses of Tick Genomes Elucidate Their Genetic Diversity and Vector Capacities.</title>
        <authorList>
            <consortium name="Tick Genome and Microbiome Consortium (TIGMIC)"/>
            <person name="Jia N."/>
            <person name="Wang J."/>
            <person name="Shi W."/>
            <person name="Du L."/>
            <person name="Sun Y."/>
            <person name="Zhan W."/>
            <person name="Jiang J.F."/>
            <person name="Wang Q."/>
            <person name="Zhang B."/>
            <person name="Ji P."/>
            <person name="Bell-Sakyi L."/>
            <person name="Cui X.M."/>
            <person name="Yuan T.T."/>
            <person name="Jiang B.G."/>
            <person name="Yang W.F."/>
            <person name="Lam T.T."/>
            <person name="Chang Q.C."/>
            <person name="Ding S.J."/>
            <person name="Wang X.J."/>
            <person name="Zhu J.G."/>
            <person name="Ruan X.D."/>
            <person name="Zhao L."/>
            <person name="Wei J.T."/>
            <person name="Ye R.Z."/>
            <person name="Que T.C."/>
            <person name="Du C.H."/>
            <person name="Zhou Y.H."/>
            <person name="Cheng J.X."/>
            <person name="Dai P.F."/>
            <person name="Guo W.B."/>
            <person name="Han X.H."/>
            <person name="Huang E.J."/>
            <person name="Li L.F."/>
            <person name="Wei W."/>
            <person name="Gao Y.C."/>
            <person name="Liu J.Z."/>
            <person name="Shao H.Z."/>
            <person name="Wang X."/>
            <person name="Wang C.C."/>
            <person name="Yang T.C."/>
            <person name="Huo Q.B."/>
            <person name="Li W."/>
            <person name="Chen H.Y."/>
            <person name="Chen S.E."/>
            <person name="Zhou L.G."/>
            <person name="Ni X.B."/>
            <person name="Tian J.H."/>
            <person name="Sheng Y."/>
            <person name="Liu T."/>
            <person name="Pan Y.S."/>
            <person name="Xia L.Y."/>
            <person name="Li J."/>
            <person name="Zhao F."/>
            <person name="Cao W.C."/>
        </authorList>
    </citation>
    <scope>NUCLEOTIDE SEQUENCE</scope>
    <source>
        <strain evidence="4">Rmic-2018</strain>
    </source>
</reference>
<dbReference type="VEuPathDB" id="VectorBase:LOC119163690"/>
<dbReference type="Pfam" id="PF13855">
    <property type="entry name" value="LRR_8"/>
    <property type="match status" value="1"/>
</dbReference>
<evidence type="ECO:0000256" key="3">
    <source>
        <dbReference type="SAM" id="SignalP"/>
    </source>
</evidence>
<comment type="caution">
    <text evidence="4">The sequence shown here is derived from an EMBL/GenBank/DDBJ whole genome shotgun (WGS) entry which is preliminary data.</text>
</comment>
<keyword evidence="1" id="KW-0433">Leucine-rich repeat</keyword>
<dbReference type="InterPro" id="IPR003591">
    <property type="entry name" value="Leu-rich_rpt_typical-subtyp"/>
</dbReference>
<dbReference type="OMA" id="WIQNTPI"/>
<evidence type="ECO:0000256" key="1">
    <source>
        <dbReference type="ARBA" id="ARBA00022614"/>
    </source>
</evidence>
<keyword evidence="3" id="KW-0732">Signal</keyword>
<accession>A0A9J6E695</accession>
<organism evidence="4 5">
    <name type="scientific">Rhipicephalus microplus</name>
    <name type="common">Cattle tick</name>
    <name type="synonym">Boophilus microplus</name>
    <dbReference type="NCBI Taxonomy" id="6941"/>
    <lineage>
        <taxon>Eukaryota</taxon>
        <taxon>Metazoa</taxon>
        <taxon>Ecdysozoa</taxon>
        <taxon>Arthropoda</taxon>
        <taxon>Chelicerata</taxon>
        <taxon>Arachnida</taxon>
        <taxon>Acari</taxon>
        <taxon>Parasitiformes</taxon>
        <taxon>Ixodida</taxon>
        <taxon>Ixodoidea</taxon>
        <taxon>Ixodidae</taxon>
        <taxon>Rhipicephalinae</taxon>
        <taxon>Rhipicephalus</taxon>
        <taxon>Boophilus</taxon>
    </lineage>
</organism>
<evidence type="ECO:0008006" key="6">
    <source>
        <dbReference type="Google" id="ProtNLM"/>
    </source>
</evidence>
<keyword evidence="5" id="KW-1185">Reference proteome</keyword>
<dbReference type="PROSITE" id="PS51450">
    <property type="entry name" value="LRR"/>
    <property type="match status" value="1"/>
</dbReference>
<dbReference type="AlphaFoldDB" id="A0A9J6E695"/>
<keyword evidence="2" id="KW-0677">Repeat</keyword>
<dbReference type="InterPro" id="IPR032675">
    <property type="entry name" value="LRR_dom_sf"/>
</dbReference>
<feature type="chain" id="PRO_5039909534" description="Membrane glycoprotein lig-1" evidence="3">
    <location>
        <begin position="22"/>
        <end position="331"/>
    </location>
</feature>
<dbReference type="InterPro" id="IPR001611">
    <property type="entry name" value="Leu-rich_rpt"/>
</dbReference>
<sequence length="331" mass="36701">MGRWSTSLAILAWACAGLAQAGCPNATSLSPCTCDYYGINCMRAERAAQLRRAFNSVNAQSSDHRSLWIQNTPIKSFRPGVLGFFRFENVHIEKNANLTNFTLGSLLLMNKVVTVLSLYGNALETFEYDRLRSFTSLESLDLGGNKLRKVPPNAFKSIRLQRLSLRGNPITEIGAAAFFGLTNLTELLLSQTRLMKLGGHSLSFIRANPHLKIDLSRSAIKTIESTAFDAAMPLEVDLSHNKLTELPRKPFEGLIIRMISNARGRELTPVIKVEGNPLTCMGCSYVWIIESRKRKRVRIIEGFKCPDGLNATSLTRQRIKCKPPGSIATIG</sequence>
<dbReference type="PANTHER" id="PTHR24366">
    <property type="entry name" value="IG(IMMUNOGLOBULIN) AND LRR(LEUCINE RICH REPEAT) DOMAINS"/>
    <property type="match status" value="1"/>
</dbReference>
<dbReference type="SMART" id="SM00369">
    <property type="entry name" value="LRR_TYP"/>
    <property type="match status" value="4"/>
</dbReference>
<reference evidence="4" key="2">
    <citation type="submission" date="2021-09" db="EMBL/GenBank/DDBJ databases">
        <authorList>
            <person name="Jia N."/>
            <person name="Wang J."/>
            <person name="Shi W."/>
            <person name="Du L."/>
            <person name="Sun Y."/>
            <person name="Zhan W."/>
            <person name="Jiang J."/>
            <person name="Wang Q."/>
            <person name="Zhang B."/>
            <person name="Ji P."/>
            <person name="Sakyi L.B."/>
            <person name="Cui X."/>
            <person name="Yuan T."/>
            <person name="Jiang B."/>
            <person name="Yang W."/>
            <person name="Lam T.T.-Y."/>
            <person name="Chang Q."/>
            <person name="Ding S."/>
            <person name="Wang X."/>
            <person name="Zhu J."/>
            <person name="Ruan X."/>
            <person name="Zhao L."/>
            <person name="Wei J."/>
            <person name="Que T."/>
            <person name="Du C."/>
            <person name="Cheng J."/>
            <person name="Dai P."/>
            <person name="Han X."/>
            <person name="Huang E."/>
            <person name="Gao Y."/>
            <person name="Liu J."/>
            <person name="Shao H."/>
            <person name="Ye R."/>
            <person name="Li L."/>
            <person name="Wei W."/>
            <person name="Wang X."/>
            <person name="Wang C."/>
            <person name="Huo Q."/>
            <person name="Li W."/>
            <person name="Guo W."/>
            <person name="Chen H."/>
            <person name="Chen S."/>
            <person name="Zhou L."/>
            <person name="Zhou L."/>
            <person name="Ni X."/>
            <person name="Tian J."/>
            <person name="Zhou Y."/>
            <person name="Sheng Y."/>
            <person name="Liu T."/>
            <person name="Pan Y."/>
            <person name="Xia L."/>
            <person name="Li J."/>
            <person name="Zhao F."/>
            <person name="Cao W."/>
        </authorList>
    </citation>
    <scope>NUCLEOTIDE SEQUENCE</scope>
    <source>
        <strain evidence="4">Rmic-2018</strain>
        <tissue evidence="4">Larvae</tissue>
    </source>
</reference>
<evidence type="ECO:0000313" key="5">
    <source>
        <dbReference type="Proteomes" id="UP000821866"/>
    </source>
</evidence>
<protein>
    <recommendedName>
        <fullName evidence="6">Membrane glycoprotein lig-1</fullName>
    </recommendedName>
</protein>
<dbReference type="EMBL" id="JABSTU010000005">
    <property type="protein sequence ID" value="KAH8029822.1"/>
    <property type="molecule type" value="Genomic_DNA"/>
</dbReference>
<proteinExistence type="predicted"/>